<name>A0ABU0WUE4_9PSEU</name>
<dbReference type="EMBL" id="NSDM01000002">
    <property type="protein sequence ID" value="MDQ2583465.1"/>
    <property type="molecule type" value="Genomic_DNA"/>
</dbReference>
<comment type="cofactor">
    <cofactor evidence="1">
        <name>a divalent metal cation</name>
        <dbReference type="ChEBI" id="CHEBI:60240"/>
    </cofactor>
</comment>
<sequence>MRYQSTIGLDHDQIQELVARIHPVLGPPDRPVGRPPALSLYRSVLLTLVLMRQNPAQTVAADWFGVSQPTVSRIVRRIAPLIGQVTCLHTPPLPDALAGRVVLVDGALVPTDDHASHRKANHNTKHRQAGVTVQVPAALDGTLPAVTGPVEGRTHDSNAYTLTGLDVLLCDTQVVGDLGYQGTPAIRPRRKRPGHTRHTPADKTWNTSISRIRWAVEHAIAHPKDRKILATGYRPRLTELPTLIRIVTSLEYYRQGW</sequence>
<keyword evidence="2" id="KW-0479">Metal-binding</keyword>
<feature type="domain" description="DDE Tnp4" evidence="4">
    <location>
        <begin position="104"/>
        <end position="247"/>
    </location>
</feature>
<evidence type="ECO:0000313" key="7">
    <source>
        <dbReference type="Proteomes" id="UP001225605"/>
    </source>
</evidence>
<gene>
    <name evidence="6" type="ORF">CKY47_05610</name>
</gene>
<protein>
    <submittedName>
        <fullName evidence="6">Transposase</fullName>
    </submittedName>
</protein>
<feature type="compositionally biased region" description="Basic residues" evidence="3">
    <location>
        <begin position="187"/>
        <end position="198"/>
    </location>
</feature>
<comment type="caution">
    <text evidence="6">The sequence shown here is derived from an EMBL/GenBank/DDBJ whole genome shotgun (WGS) entry which is preliminary data.</text>
</comment>
<evidence type="ECO:0000259" key="4">
    <source>
        <dbReference type="Pfam" id="PF13359"/>
    </source>
</evidence>
<feature type="region of interest" description="Disordered" evidence="3">
    <location>
        <begin position="183"/>
        <end position="204"/>
    </location>
</feature>
<dbReference type="Proteomes" id="UP001225605">
    <property type="component" value="Unassembled WGS sequence"/>
</dbReference>
<dbReference type="InterPro" id="IPR027805">
    <property type="entry name" value="Transposase_HTH_dom"/>
</dbReference>
<dbReference type="InterPro" id="IPR027806">
    <property type="entry name" value="HARBI1_dom"/>
</dbReference>
<evidence type="ECO:0000259" key="5">
    <source>
        <dbReference type="Pfam" id="PF13613"/>
    </source>
</evidence>
<dbReference type="Pfam" id="PF13613">
    <property type="entry name" value="HTH_Tnp_4"/>
    <property type="match status" value="1"/>
</dbReference>
<keyword evidence="7" id="KW-1185">Reference proteome</keyword>
<dbReference type="Pfam" id="PF13359">
    <property type="entry name" value="DDE_Tnp_4"/>
    <property type="match status" value="1"/>
</dbReference>
<organism evidence="6 7">
    <name type="scientific">Saccharothrix yanglingensis</name>
    <dbReference type="NCBI Taxonomy" id="659496"/>
    <lineage>
        <taxon>Bacteria</taxon>
        <taxon>Bacillati</taxon>
        <taxon>Actinomycetota</taxon>
        <taxon>Actinomycetes</taxon>
        <taxon>Pseudonocardiales</taxon>
        <taxon>Pseudonocardiaceae</taxon>
        <taxon>Saccharothrix</taxon>
    </lineage>
</organism>
<reference evidence="6 7" key="1">
    <citation type="submission" date="2017-06" db="EMBL/GenBank/DDBJ databases">
        <title>Cultured bacterium strain Saccharothrix yanglingensis Hhs.015.</title>
        <authorList>
            <person name="Xia Y."/>
        </authorList>
    </citation>
    <scope>NUCLEOTIDE SEQUENCE [LARGE SCALE GENOMIC DNA]</scope>
    <source>
        <strain evidence="6 7">Hhs.015</strain>
    </source>
</reference>
<evidence type="ECO:0000313" key="6">
    <source>
        <dbReference type="EMBL" id="MDQ2583465.1"/>
    </source>
</evidence>
<accession>A0ABU0WUE4</accession>
<proteinExistence type="predicted"/>
<evidence type="ECO:0000256" key="2">
    <source>
        <dbReference type="ARBA" id="ARBA00022723"/>
    </source>
</evidence>
<feature type="domain" description="Transposase Helix-turn-helix" evidence="5">
    <location>
        <begin position="38"/>
        <end position="82"/>
    </location>
</feature>
<evidence type="ECO:0000256" key="3">
    <source>
        <dbReference type="SAM" id="MobiDB-lite"/>
    </source>
</evidence>
<evidence type="ECO:0000256" key="1">
    <source>
        <dbReference type="ARBA" id="ARBA00001968"/>
    </source>
</evidence>